<dbReference type="EMBL" id="VBAJ01000277">
    <property type="protein sequence ID" value="TMJ03877.1"/>
    <property type="molecule type" value="Genomic_DNA"/>
</dbReference>
<evidence type="ECO:0000313" key="11">
    <source>
        <dbReference type="Proteomes" id="UP000318661"/>
    </source>
</evidence>
<proteinExistence type="predicted"/>
<evidence type="ECO:0000256" key="1">
    <source>
        <dbReference type="ARBA" id="ARBA00022553"/>
    </source>
</evidence>
<dbReference type="FunFam" id="1.10.10.10:FF:000018">
    <property type="entry name" value="DNA-binding response regulator ResD"/>
    <property type="match status" value="1"/>
</dbReference>
<feature type="domain" description="OmpR/PhoB-type" evidence="9">
    <location>
        <begin position="126"/>
        <end position="225"/>
    </location>
</feature>
<evidence type="ECO:0000256" key="6">
    <source>
        <dbReference type="PROSITE-ProRule" id="PRU00169"/>
    </source>
</evidence>
<dbReference type="InterPro" id="IPR039420">
    <property type="entry name" value="WalR-like"/>
</dbReference>
<sequence length="225" mass="25221">MSQTVLVVEDDPKIVNLLGLYLKREGFNVASAADGREALDAATRIRPSLIILDLMLPHMDGVEVCRRLRAASDVPILMLTARVDELDKLLGLSLGADDYVTKPFSPREVVARVKTILRRTARERPSRVLQRGSLEMDLDRHRVTVGGVEVDLTPVEFRLLQTLLESPERAFTRDQLLNHIYAHHEAAVVDRAIDVHVGKVRQKLGDDPDHPRFIATVRGVGYKLL</sequence>
<comment type="caution">
    <text evidence="10">The sequence shown here is derived from an EMBL/GenBank/DDBJ whole genome shotgun (WGS) entry which is preliminary data.</text>
</comment>
<dbReference type="Pfam" id="PF00072">
    <property type="entry name" value="Response_reg"/>
    <property type="match status" value="1"/>
</dbReference>
<evidence type="ECO:0000313" key="10">
    <source>
        <dbReference type="EMBL" id="TMJ03877.1"/>
    </source>
</evidence>
<dbReference type="PROSITE" id="PS51755">
    <property type="entry name" value="OMPR_PHOB"/>
    <property type="match status" value="1"/>
</dbReference>
<dbReference type="InterPro" id="IPR011006">
    <property type="entry name" value="CheY-like_superfamily"/>
</dbReference>
<evidence type="ECO:0000256" key="2">
    <source>
        <dbReference type="ARBA" id="ARBA00023012"/>
    </source>
</evidence>
<dbReference type="AlphaFoldDB" id="A0A537L852"/>
<name>A0A537L852_9BACT</name>
<dbReference type="SUPFAM" id="SSF52172">
    <property type="entry name" value="CheY-like"/>
    <property type="match status" value="1"/>
</dbReference>
<dbReference type="GO" id="GO:0006355">
    <property type="term" value="P:regulation of DNA-templated transcription"/>
    <property type="evidence" value="ECO:0007669"/>
    <property type="project" value="InterPro"/>
</dbReference>
<feature type="DNA-binding region" description="OmpR/PhoB-type" evidence="7">
    <location>
        <begin position="126"/>
        <end position="225"/>
    </location>
</feature>
<feature type="domain" description="Response regulatory" evidence="8">
    <location>
        <begin position="4"/>
        <end position="117"/>
    </location>
</feature>
<accession>A0A537L852</accession>
<evidence type="ECO:0000256" key="7">
    <source>
        <dbReference type="PROSITE-ProRule" id="PRU01091"/>
    </source>
</evidence>
<keyword evidence="2" id="KW-0902">Two-component regulatory system</keyword>
<dbReference type="InterPro" id="IPR036388">
    <property type="entry name" value="WH-like_DNA-bd_sf"/>
</dbReference>
<protein>
    <submittedName>
        <fullName evidence="10">Response regulator transcription factor</fullName>
    </submittedName>
</protein>
<dbReference type="PANTHER" id="PTHR48111:SF4">
    <property type="entry name" value="DNA-BINDING DUAL TRANSCRIPTIONAL REGULATOR OMPR"/>
    <property type="match status" value="1"/>
</dbReference>
<dbReference type="GO" id="GO:0032993">
    <property type="term" value="C:protein-DNA complex"/>
    <property type="evidence" value="ECO:0007669"/>
    <property type="project" value="TreeGrafter"/>
</dbReference>
<dbReference type="InterPro" id="IPR001867">
    <property type="entry name" value="OmpR/PhoB-type_DNA-bd"/>
</dbReference>
<dbReference type="GO" id="GO:0005829">
    <property type="term" value="C:cytosol"/>
    <property type="evidence" value="ECO:0007669"/>
    <property type="project" value="TreeGrafter"/>
</dbReference>
<organism evidence="10 11">
    <name type="scientific">Candidatus Segetimicrobium genomatis</name>
    <dbReference type="NCBI Taxonomy" id="2569760"/>
    <lineage>
        <taxon>Bacteria</taxon>
        <taxon>Bacillati</taxon>
        <taxon>Candidatus Sysuimicrobiota</taxon>
        <taxon>Candidatus Sysuimicrobiia</taxon>
        <taxon>Candidatus Sysuimicrobiales</taxon>
        <taxon>Candidatus Segetimicrobiaceae</taxon>
        <taxon>Candidatus Segetimicrobium</taxon>
    </lineage>
</organism>
<dbReference type="Proteomes" id="UP000318661">
    <property type="component" value="Unassembled WGS sequence"/>
</dbReference>
<dbReference type="InterPro" id="IPR001789">
    <property type="entry name" value="Sig_transdc_resp-reg_receiver"/>
</dbReference>
<keyword evidence="5" id="KW-0804">Transcription</keyword>
<dbReference type="Gene3D" id="3.40.50.2300">
    <property type="match status" value="1"/>
</dbReference>
<dbReference type="GO" id="GO:0000156">
    <property type="term" value="F:phosphorelay response regulator activity"/>
    <property type="evidence" value="ECO:0007669"/>
    <property type="project" value="TreeGrafter"/>
</dbReference>
<dbReference type="SMART" id="SM00448">
    <property type="entry name" value="REC"/>
    <property type="match status" value="1"/>
</dbReference>
<reference evidence="10 11" key="1">
    <citation type="journal article" date="2019" name="Nat. Microbiol.">
        <title>Mediterranean grassland soil C-N compound turnover is dependent on rainfall and depth, and is mediated by genomically divergent microorganisms.</title>
        <authorList>
            <person name="Diamond S."/>
            <person name="Andeer P.F."/>
            <person name="Li Z."/>
            <person name="Crits-Christoph A."/>
            <person name="Burstein D."/>
            <person name="Anantharaman K."/>
            <person name="Lane K.R."/>
            <person name="Thomas B.C."/>
            <person name="Pan C."/>
            <person name="Northen T.R."/>
            <person name="Banfield J.F."/>
        </authorList>
    </citation>
    <scope>NUCLEOTIDE SEQUENCE [LARGE SCALE GENOMIC DNA]</scope>
    <source>
        <strain evidence="10">NP_2</strain>
    </source>
</reference>
<dbReference type="Pfam" id="PF00486">
    <property type="entry name" value="Trans_reg_C"/>
    <property type="match status" value="1"/>
</dbReference>
<evidence type="ECO:0000256" key="5">
    <source>
        <dbReference type="ARBA" id="ARBA00023163"/>
    </source>
</evidence>
<dbReference type="PANTHER" id="PTHR48111">
    <property type="entry name" value="REGULATOR OF RPOS"/>
    <property type="match status" value="1"/>
</dbReference>
<dbReference type="InterPro" id="IPR016032">
    <property type="entry name" value="Sig_transdc_resp-reg_C-effctor"/>
</dbReference>
<evidence type="ECO:0000259" key="9">
    <source>
        <dbReference type="PROSITE" id="PS51755"/>
    </source>
</evidence>
<feature type="modified residue" description="4-aspartylphosphate" evidence="6">
    <location>
        <position position="53"/>
    </location>
</feature>
<dbReference type="SUPFAM" id="SSF46894">
    <property type="entry name" value="C-terminal effector domain of the bipartite response regulators"/>
    <property type="match status" value="1"/>
</dbReference>
<dbReference type="SMART" id="SM00862">
    <property type="entry name" value="Trans_reg_C"/>
    <property type="match status" value="1"/>
</dbReference>
<dbReference type="GO" id="GO:0000976">
    <property type="term" value="F:transcription cis-regulatory region binding"/>
    <property type="evidence" value="ECO:0007669"/>
    <property type="project" value="TreeGrafter"/>
</dbReference>
<dbReference type="Gene3D" id="1.10.10.10">
    <property type="entry name" value="Winged helix-like DNA-binding domain superfamily/Winged helix DNA-binding domain"/>
    <property type="match status" value="1"/>
</dbReference>
<evidence type="ECO:0000259" key="8">
    <source>
        <dbReference type="PROSITE" id="PS50110"/>
    </source>
</evidence>
<dbReference type="FunFam" id="3.40.50.2300:FF:000001">
    <property type="entry name" value="DNA-binding response regulator PhoB"/>
    <property type="match status" value="1"/>
</dbReference>
<evidence type="ECO:0000256" key="4">
    <source>
        <dbReference type="ARBA" id="ARBA00023125"/>
    </source>
</evidence>
<dbReference type="Gene3D" id="6.10.250.690">
    <property type="match status" value="1"/>
</dbReference>
<dbReference type="CDD" id="cd00383">
    <property type="entry name" value="trans_reg_C"/>
    <property type="match status" value="1"/>
</dbReference>
<evidence type="ECO:0000256" key="3">
    <source>
        <dbReference type="ARBA" id="ARBA00023015"/>
    </source>
</evidence>
<keyword evidence="1 6" id="KW-0597">Phosphoprotein</keyword>
<gene>
    <name evidence="10" type="ORF">E6G99_11150</name>
</gene>
<keyword evidence="4 7" id="KW-0238">DNA-binding</keyword>
<dbReference type="PROSITE" id="PS50110">
    <property type="entry name" value="RESPONSE_REGULATORY"/>
    <property type="match status" value="1"/>
</dbReference>
<keyword evidence="3" id="KW-0805">Transcription regulation</keyword>